<evidence type="ECO:0000313" key="5">
    <source>
        <dbReference type="Proteomes" id="UP000284657"/>
    </source>
</evidence>
<reference evidence="4 5" key="1">
    <citation type="submission" date="2018-07" db="EMBL/GenBank/DDBJ databases">
        <title>Genome sequencing of oomycete isolates from Chile give support for New Zealand origin for Phytophthora kernoviae and make available the first Nothophytophthora sp. genome.</title>
        <authorList>
            <person name="Studholme D.J."/>
            <person name="Sanfuentes E."/>
            <person name="Panda P."/>
            <person name="Hill R."/>
            <person name="Sambles C."/>
            <person name="Grant M."/>
            <person name="Williams N.M."/>
            <person name="Mcdougal R.L."/>
        </authorList>
    </citation>
    <scope>NUCLEOTIDE SEQUENCE [LARGE SCALE GENOMIC DNA]</scope>
    <source>
        <strain evidence="2">Chile6</strain>
        <strain evidence="3">Chile7</strain>
    </source>
</reference>
<dbReference type="InterPro" id="IPR020843">
    <property type="entry name" value="ER"/>
</dbReference>
<dbReference type="InterPro" id="IPR036434">
    <property type="entry name" value="Beta_cellobiohydrolase_sf"/>
</dbReference>
<organism evidence="2 4">
    <name type="scientific">Phytophthora kernoviae</name>
    <dbReference type="NCBI Taxonomy" id="325452"/>
    <lineage>
        <taxon>Eukaryota</taxon>
        <taxon>Sar</taxon>
        <taxon>Stramenopiles</taxon>
        <taxon>Oomycota</taxon>
        <taxon>Peronosporomycetes</taxon>
        <taxon>Peronosporales</taxon>
        <taxon>Peronosporaceae</taxon>
        <taxon>Phytophthora</taxon>
    </lineage>
</organism>
<dbReference type="Pfam" id="PF01341">
    <property type="entry name" value="Glyco_hydro_6"/>
    <property type="match status" value="2"/>
</dbReference>
<evidence type="ECO:0000313" key="2">
    <source>
        <dbReference type="EMBL" id="RLN53380.1"/>
    </source>
</evidence>
<dbReference type="Pfam" id="PF13602">
    <property type="entry name" value="ADH_zinc_N_2"/>
    <property type="match status" value="1"/>
</dbReference>
<dbReference type="GO" id="GO:0004553">
    <property type="term" value="F:hydrolase activity, hydrolyzing O-glycosyl compounds"/>
    <property type="evidence" value="ECO:0007669"/>
    <property type="project" value="InterPro"/>
</dbReference>
<dbReference type="Gene3D" id="3.40.50.720">
    <property type="entry name" value="NAD(P)-binding Rossmann-like Domain"/>
    <property type="match status" value="1"/>
</dbReference>
<dbReference type="Gene3D" id="3.20.20.40">
    <property type="entry name" value="1, 4-beta cellobiohydrolase"/>
    <property type="match status" value="2"/>
</dbReference>
<evidence type="ECO:0000313" key="3">
    <source>
        <dbReference type="EMBL" id="RLN60762.1"/>
    </source>
</evidence>
<dbReference type="SMART" id="SM00829">
    <property type="entry name" value="PKS_ER"/>
    <property type="match status" value="1"/>
</dbReference>
<dbReference type="FunFam" id="3.20.20.40:FF:000003">
    <property type="entry name" value="Glucanase"/>
    <property type="match status" value="2"/>
</dbReference>
<evidence type="ECO:0000313" key="4">
    <source>
        <dbReference type="Proteomes" id="UP000277300"/>
    </source>
</evidence>
<dbReference type="Proteomes" id="UP000284657">
    <property type="component" value="Unassembled WGS sequence"/>
</dbReference>
<dbReference type="InterPro" id="IPR036291">
    <property type="entry name" value="NAD(P)-bd_dom_sf"/>
</dbReference>
<dbReference type="InterPro" id="IPR013154">
    <property type="entry name" value="ADH-like_N"/>
</dbReference>
<sequence>MSYPPTTFKAFEFEEFGDAVEVLKLNPLAVHKPLQPTEVCVKVYSAAVNPIDYSLLKYGKSFVGKNPSRENPFRSGFDMAGVIVAIGVGNVRGFKVGDKVFGMPDVANTGSFAEYANVDVKFLAPKPTNMSFNDAAGVPTVGETSYQSLVDYGKLKAGQRVLILGGGSSCGMFAIQIAKAIGAEVITTCSSRNTELVKSLGADNIIDYTQEKWGDVLLEHSVDFIFDCAMESDSWNFEVQKILKPTTGIFVTLAGARGMSSPIESPIGASRFCIFARSRSSYLESLTQLIEAGKLKTVINSVYPLDKLKDAIKEQMARRVQGKIIIEINLARHVQFWKRYTAPNSYSGAKTDHPEFATAIEALEKHAIASWFTDRLSTDERSTMMSSLLSECSEDTRLSIVVYGIPNKDCDAGYSSGGSVKSTSDYQAFLKELTDAVGDRKVLYVVEPDAVGLLTKEGSCGSAAGYLDNLKIAVEALSANANAKLYVDVGYWMLADSTSASLVAPVLKELGSCGKVKGVTINTSNYRSNEEVASYCSNFQTAMGSNDMTCIVDTSRNYNGSPTSDWCNVATAGVGKPPTSETGISNLDYFMWIKPPGESDGECTSGSLTGTAAGTFFPEGFKLLWDKGYFVSEGGMATIDGNTDQNQNQNQNGKDIPLAHCLPLGAVYAEDLCSIAPSSYSGAKTAYPALASALETMEQYSIAAWYTDRLSDSDRSTMLSSLTSECSEDSRMTIAVYGIPDKDCNAGLSSSGTVQSTSDYESFLKELTDAVGSRKVLYIVEPDAIGLLANDGCGASAGYLDNLKVAVAALSANSNAQLYVDVGYWLLADSTNAAAVATIINELKASGTLKGVTINTSNYRSTDEVTTYCTNFQTAIGSTDMTCIIDTSRNYNGSPSTDWCNVKTAGIGKPPTSETGISNLDYFMWIKPPGESDGVCTDTSYSSESLTGVSAGSFYQEGFQLFEVRINVPGSCRVKTM</sequence>
<dbReference type="SUPFAM" id="SSF51735">
    <property type="entry name" value="NAD(P)-binding Rossmann-fold domains"/>
    <property type="match status" value="1"/>
</dbReference>
<comment type="caution">
    <text evidence="2">The sequence shown here is derived from an EMBL/GenBank/DDBJ whole genome shotgun (WGS) entry which is preliminary data.</text>
</comment>
<evidence type="ECO:0000259" key="1">
    <source>
        <dbReference type="SMART" id="SM00829"/>
    </source>
</evidence>
<dbReference type="PANTHER" id="PTHR34876:SF4">
    <property type="entry name" value="1,4-BETA-D-GLUCAN CELLOBIOHYDROLASE C-RELATED"/>
    <property type="match status" value="1"/>
</dbReference>
<dbReference type="PANTHER" id="PTHR34876">
    <property type="match status" value="1"/>
</dbReference>
<dbReference type="GO" id="GO:0030245">
    <property type="term" value="P:cellulose catabolic process"/>
    <property type="evidence" value="ECO:0007669"/>
    <property type="project" value="InterPro"/>
</dbReference>
<dbReference type="Gene3D" id="3.90.180.10">
    <property type="entry name" value="Medium-chain alcohol dehydrogenases, catalytic domain"/>
    <property type="match status" value="1"/>
</dbReference>
<dbReference type="InterPro" id="IPR011032">
    <property type="entry name" value="GroES-like_sf"/>
</dbReference>
<name>A0A3F2RCX6_9STRA</name>
<dbReference type="OrthoDB" id="64893at2759"/>
<protein>
    <recommendedName>
        <fullName evidence="1">Enoyl reductase (ER) domain-containing protein</fullName>
    </recommendedName>
</protein>
<dbReference type="GO" id="GO:0016491">
    <property type="term" value="F:oxidoreductase activity"/>
    <property type="evidence" value="ECO:0007669"/>
    <property type="project" value="InterPro"/>
</dbReference>
<dbReference type="InterPro" id="IPR016288">
    <property type="entry name" value="Beta_cellobiohydrolase"/>
</dbReference>
<accession>A0A3F2RCX6</accession>
<dbReference type="EMBL" id="MBAD02000947">
    <property type="protein sequence ID" value="RLN60762.1"/>
    <property type="molecule type" value="Genomic_DNA"/>
</dbReference>
<proteinExistence type="predicted"/>
<dbReference type="Proteomes" id="UP000277300">
    <property type="component" value="Unassembled WGS sequence"/>
</dbReference>
<dbReference type="Pfam" id="PF08240">
    <property type="entry name" value="ADH_N"/>
    <property type="match status" value="1"/>
</dbReference>
<dbReference type="AlphaFoldDB" id="A0A3F2RCX6"/>
<dbReference type="SUPFAM" id="SSF50129">
    <property type="entry name" value="GroES-like"/>
    <property type="match status" value="1"/>
</dbReference>
<dbReference type="EMBL" id="MBDO02000626">
    <property type="protein sequence ID" value="RLN53380.1"/>
    <property type="molecule type" value="Genomic_DNA"/>
</dbReference>
<gene>
    <name evidence="3" type="ORF">BBJ29_008995</name>
    <name evidence="2" type="ORF">BBP00_00009334</name>
</gene>
<feature type="domain" description="Enoyl reductase (ER)" evidence="1">
    <location>
        <begin position="18"/>
        <end position="326"/>
    </location>
</feature>
<dbReference type="CDD" id="cd08267">
    <property type="entry name" value="MDR1"/>
    <property type="match status" value="1"/>
</dbReference>
<dbReference type="PRINTS" id="PR00733">
    <property type="entry name" value="GLHYDRLASE6"/>
</dbReference>
<dbReference type="SUPFAM" id="SSF51989">
    <property type="entry name" value="Glycosyl hydrolases family 6, cellulases"/>
    <property type="match status" value="2"/>
</dbReference>